<keyword evidence="4" id="KW-0808">Transferase</keyword>
<name>A0A3A5M5Z2_9MICC</name>
<proteinExistence type="predicted"/>
<evidence type="ECO:0000259" key="3">
    <source>
        <dbReference type="PROSITE" id="PS51755"/>
    </source>
</evidence>
<evidence type="ECO:0000256" key="2">
    <source>
        <dbReference type="PROSITE-ProRule" id="PRU01091"/>
    </source>
</evidence>
<dbReference type="GO" id="GO:0016301">
    <property type="term" value="F:kinase activity"/>
    <property type="evidence" value="ECO:0007669"/>
    <property type="project" value="UniProtKB-KW"/>
</dbReference>
<dbReference type="EMBL" id="QZVT01000023">
    <property type="protein sequence ID" value="RJT74313.1"/>
    <property type="molecule type" value="Genomic_DNA"/>
</dbReference>
<dbReference type="Gene3D" id="1.10.10.10">
    <property type="entry name" value="Winged helix-like DNA-binding domain superfamily/Winged helix DNA-binding domain"/>
    <property type="match status" value="1"/>
</dbReference>
<protein>
    <submittedName>
        <fullName evidence="4">Histidine kinase</fullName>
    </submittedName>
</protein>
<dbReference type="Pfam" id="PF00486">
    <property type="entry name" value="Trans_reg_C"/>
    <property type="match status" value="1"/>
</dbReference>
<dbReference type="Proteomes" id="UP000272560">
    <property type="component" value="Unassembled WGS sequence"/>
</dbReference>
<dbReference type="GO" id="GO:0006355">
    <property type="term" value="P:regulation of DNA-templated transcription"/>
    <property type="evidence" value="ECO:0007669"/>
    <property type="project" value="InterPro"/>
</dbReference>
<accession>A0A3A5M5Z2</accession>
<feature type="non-terminal residue" evidence="4">
    <location>
        <position position="193"/>
    </location>
</feature>
<evidence type="ECO:0000313" key="4">
    <source>
        <dbReference type="EMBL" id="RJT74313.1"/>
    </source>
</evidence>
<dbReference type="InterPro" id="IPR051677">
    <property type="entry name" value="AfsR-DnrI-RedD_regulator"/>
</dbReference>
<dbReference type="SUPFAM" id="SSF46894">
    <property type="entry name" value="C-terminal effector domain of the bipartite response regulators"/>
    <property type="match status" value="1"/>
</dbReference>
<feature type="DNA-binding region" description="OmpR/PhoB-type" evidence="2">
    <location>
        <begin position="15"/>
        <end position="119"/>
    </location>
</feature>
<dbReference type="GO" id="GO:0000160">
    <property type="term" value="P:phosphorelay signal transduction system"/>
    <property type="evidence" value="ECO:0007669"/>
    <property type="project" value="InterPro"/>
</dbReference>
<evidence type="ECO:0000256" key="1">
    <source>
        <dbReference type="ARBA" id="ARBA00023125"/>
    </source>
</evidence>
<feature type="domain" description="OmpR/PhoB-type" evidence="3">
    <location>
        <begin position="15"/>
        <end position="119"/>
    </location>
</feature>
<gene>
    <name evidence="4" type="ORF">D6T63_18730</name>
</gene>
<dbReference type="PANTHER" id="PTHR35807:SF1">
    <property type="entry name" value="TRANSCRIPTIONAL REGULATOR REDD"/>
    <property type="match status" value="1"/>
</dbReference>
<dbReference type="GO" id="GO:0003677">
    <property type="term" value="F:DNA binding"/>
    <property type="evidence" value="ECO:0007669"/>
    <property type="project" value="UniProtKB-UniRule"/>
</dbReference>
<keyword evidence="5" id="KW-1185">Reference proteome</keyword>
<dbReference type="InterPro" id="IPR016032">
    <property type="entry name" value="Sig_transdc_resp-reg_C-effctor"/>
</dbReference>
<keyword evidence="4" id="KW-0418">Kinase</keyword>
<evidence type="ECO:0000313" key="5">
    <source>
        <dbReference type="Proteomes" id="UP000272560"/>
    </source>
</evidence>
<dbReference type="AlphaFoldDB" id="A0A3A5M5Z2"/>
<dbReference type="InterPro" id="IPR001867">
    <property type="entry name" value="OmpR/PhoB-type_DNA-bd"/>
</dbReference>
<keyword evidence="1 2" id="KW-0238">DNA-binding</keyword>
<organism evidence="4 5">
    <name type="scientific">Arthrobacter cheniae</name>
    <dbReference type="NCBI Taxonomy" id="1258888"/>
    <lineage>
        <taxon>Bacteria</taxon>
        <taxon>Bacillati</taxon>
        <taxon>Actinomycetota</taxon>
        <taxon>Actinomycetes</taxon>
        <taxon>Micrococcales</taxon>
        <taxon>Micrococcaceae</taxon>
        <taxon>Arthrobacter</taxon>
    </lineage>
</organism>
<reference evidence="4 5" key="1">
    <citation type="submission" date="2018-09" db="EMBL/GenBank/DDBJ databases">
        <title>Novel species of Arthrobacter.</title>
        <authorList>
            <person name="Liu Q."/>
            <person name="Xin Y.-H."/>
        </authorList>
    </citation>
    <scope>NUCLEOTIDE SEQUENCE [LARGE SCALE GENOMIC DNA]</scope>
    <source>
        <strain evidence="4 5">Hz2</strain>
    </source>
</reference>
<comment type="caution">
    <text evidence="4">The sequence shown here is derived from an EMBL/GenBank/DDBJ whole genome shotgun (WGS) entry which is preliminary data.</text>
</comment>
<dbReference type="SMART" id="SM00862">
    <property type="entry name" value="Trans_reg_C"/>
    <property type="match status" value="1"/>
</dbReference>
<dbReference type="InterPro" id="IPR036388">
    <property type="entry name" value="WH-like_DNA-bd_sf"/>
</dbReference>
<dbReference type="PANTHER" id="PTHR35807">
    <property type="entry name" value="TRANSCRIPTIONAL REGULATOR REDD-RELATED"/>
    <property type="match status" value="1"/>
</dbReference>
<dbReference type="PROSITE" id="PS51755">
    <property type="entry name" value="OMPR_PHOB"/>
    <property type="match status" value="1"/>
</dbReference>
<sequence>MEFVGKKTDLAQATEASRQSSALQIKVLGPLAICIGGTTLNANDLGGPKPRQVLEILLLNFGSAVSKTRMIDLLWNGNPPAGALPTLESYVSVLRRRLQPGAGRAGPLRTVTGGYVIEPSIVDLDLNRFHTLTRLAGVAAPPAALPLLTEALELASAQLLGDELLPAWAEEERALHAERVGHARVLAAETALL</sequence>